<evidence type="ECO:0008006" key="4">
    <source>
        <dbReference type="Google" id="ProtNLM"/>
    </source>
</evidence>
<accession>A0A224YA40</accession>
<protein>
    <recommendedName>
        <fullName evidence="4">8.9 kDa family member</fullName>
    </recommendedName>
</protein>
<evidence type="ECO:0000256" key="2">
    <source>
        <dbReference type="SAM" id="SignalP"/>
    </source>
</evidence>
<dbReference type="EMBL" id="GFPF01002569">
    <property type="protein sequence ID" value="MAA13715.1"/>
    <property type="molecule type" value="Transcribed_RNA"/>
</dbReference>
<reference evidence="3" key="1">
    <citation type="journal article" date="2017" name="Parasit. Vectors">
        <title>Sialotranscriptomics of Rhipicephalus zambeziensis reveals intricate expression profiles of secretory proteins and suggests tight temporal transcriptional regulation during blood-feeding.</title>
        <authorList>
            <person name="de Castro M.H."/>
            <person name="de Klerk D."/>
            <person name="Pienaar R."/>
            <person name="Rees D.J.G."/>
            <person name="Mans B.J."/>
        </authorList>
    </citation>
    <scope>NUCLEOTIDE SEQUENCE</scope>
    <source>
        <tissue evidence="3">Salivary glands</tissue>
    </source>
</reference>
<proteinExistence type="predicted"/>
<feature type="chain" id="PRO_5012171916" description="8.9 kDa family member" evidence="2">
    <location>
        <begin position="19"/>
        <end position="157"/>
    </location>
</feature>
<organism evidence="3">
    <name type="scientific">Rhipicephalus zambeziensis</name>
    <dbReference type="NCBI Taxonomy" id="60191"/>
    <lineage>
        <taxon>Eukaryota</taxon>
        <taxon>Metazoa</taxon>
        <taxon>Ecdysozoa</taxon>
        <taxon>Arthropoda</taxon>
        <taxon>Chelicerata</taxon>
        <taxon>Arachnida</taxon>
        <taxon>Acari</taxon>
        <taxon>Parasitiformes</taxon>
        <taxon>Ixodida</taxon>
        <taxon>Ixodoidea</taxon>
        <taxon>Ixodidae</taxon>
        <taxon>Rhipicephalinae</taxon>
        <taxon>Rhipicephalus</taxon>
        <taxon>Rhipicephalus</taxon>
    </lineage>
</organism>
<keyword evidence="2" id="KW-0732">Signal</keyword>
<feature type="region of interest" description="Disordered" evidence="1">
    <location>
        <begin position="22"/>
        <end position="94"/>
    </location>
</feature>
<name>A0A224YA40_9ACAR</name>
<dbReference type="AlphaFoldDB" id="A0A224YA40"/>
<feature type="signal peptide" evidence="2">
    <location>
        <begin position="1"/>
        <end position="18"/>
    </location>
</feature>
<sequence length="157" mass="17269">MKHLLALVYFCLLLTVIAEEAAESEHSNSVGGDNKNIDGTSNPPQSGDEGESQTNPISEESSSQEEEQEEDSDEDSDENSNGERSPANCTYNDKEIPNGQWITAHFPLMKTCLKVACDDGRVTYDMCPFLQDAGSRCKTVIYDNTTFPECCPINQCS</sequence>
<evidence type="ECO:0000313" key="3">
    <source>
        <dbReference type="EMBL" id="MAA13715.1"/>
    </source>
</evidence>
<evidence type="ECO:0000256" key="1">
    <source>
        <dbReference type="SAM" id="MobiDB-lite"/>
    </source>
</evidence>
<feature type="compositionally biased region" description="Acidic residues" evidence="1">
    <location>
        <begin position="62"/>
        <end position="80"/>
    </location>
</feature>
<feature type="compositionally biased region" description="Polar residues" evidence="1">
    <location>
        <begin position="27"/>
        <end position="45"/>
    </location>
</feature>